<evidence type="ECO:0000256" key="1">
    <source>
        <dbReference type="SAM" id="MobiDB-lite"/>
    </source>
</evidence>
<keyword evidence="2" id="KW-0472">Membrane</keyword>
<proteinExistence type="predicted"/>
<evidence type="ECO:0000256" key="2">
    <source>
        <dbReference type="SAM" id="Phobius"/>
    </source>
</evidence>
<comment type="caution">
    <text evidence="3">The sequence shown here is derived from an EMBL/GenBank/DDBJ whole genome shotgun (WGS) entry which is preliminary data.</text>
</comment>
<gene>
    <name evidence="3" type="ORF">B0T17DRAFT_539194</name>
</gene>
<dbReference type="AlphaFoldDB" id="A0AA39WI23"/>
<keyword evidence="2" id="KW-0812">Transmembrane</keyword>
<name>A0AA39WI23_9PEZI</name>
<reference evidence="3" key="1">
    <citation type="submission" date="2023-06" db="EMBL/GenBank/DDBJ databases">
        <title>Genome-scale phylogeny and comparative genomics of the fungal order Sordariales.</title>
        <authorList>
            <consortium name="Lawrence Berkeley National Laboratory"/>
            <person name="Hensen N."/>
            <person name="Bonometti L."/>
            <person name="Westerberg I."/>
            <person name="Brannstrom I.O."/>
            <person name="Guillou S."/>
            <person name="Cros-Aarteil S."/>
            <person name="Calhoun S."/>
            <person name="Haridas S."/>
            <person name="Kuo A."/>
            <person name="Mondo S."/>
            <person name="Pangilinan J."/>
            <person name="Riley R."/>
            <person name="LaButti K."/>
            <person name="Andreopoulos B."/>
            <person name="Lipzen A."/>
            <person name="Chen C."/>
            <person name="Yanf M."/>
            <person name="Daum C."/>
            <person name="Ng V."/>
            <person name="Clum A."/>
            <person name="Steindorff A."/>
            <person name="Ohm R."/>
            <person name="Martin F."/>
            <person name="Silar P."/>
            <person name="Natvig D."/>
            <person name="Lalanne C."/>
            <person name="Gautier V."/>
            <person name="Ament-velasquez S.L."/>
            <person name="Kruys A."/>
            <person name="Hutchinson M.I."/>
            <person name="Powell A.J."/>
            <person name="Barry K."/>
            <person name="Miller A.N."/>
            <person name="Grigoriev I.V."/>
            <person name="Debuchy R."/>
            <person name="Gladieux P."/>
            <person name="Thoren M.H."/>
            <person name="Johannesson H."/>
        </authorList>
    </citation>
    <scope>NUCLEOTIDE SEQUENCE</scope>
    <source>
        <strain evidence="3">SMH3391-2</strain>
    </source>
</reference>
<evidence type="ECO:0000313" key="3">
    <source>
        <dbReference type="EMBL" id="KAK0615790.1"/>
    </source>
</evidence>
<keyword evidence="2" id="KW-1133">Transmembrane helix</keyword>
<feature type="transmembrane region" description="Helical" evidence="2">
    <location>
        <begin position="28"/>
        <end position="52"/>
    </location>
</feature>
<feature type="region of interest" description="Disordered" evidence="1">
    <location>
        <begin position="195"/>
        <end position="214"/>
    </location>
</feature>
<sequence length="242" mass="27252">MVNRTPPIFILGAPPRTIPRVWCPWLELLSAITSTCYFISPCCCCCAASLLVKYKPLHLHGTHITYLGTPEALFFLFLFLYHVRRRIGAPFACFSKHTRTPEGRYMLTILLNCNGDIKFVQNRHSSKQEVELCLRDIFLVEVRATWLGCELSCGCERGSEREGERRCMRVCLSLCVRLSFSPPALGPSGLIQIKGARPSPLSSPLSSPRSRTKHKALRSKLPYISIWHEAHNQPQVPGGSLE</sequence>
<feature type="compositionally biased region" description="Low complexity" evidence="1">
    <location>
        <begin position="197"/>
        <end position="209"/>
    </location>
</feature>
<protein>
    <submittedName>
        <fullName evidence="3">Uncharacterized protein</fullName>
    </submittedName>
</protein>
<accession>A0AA39WI23</accession>
<dbReference type="EMBL" id="JAULSR010000006">
    <property type="protein sequence ID" value="KAK0615790.1"/>
    <property type="molecule type" value="Genomic_DNA"/>
</dbReference>
<feature type="transmembrane region" description="Helical" evidence="2">
    <location>
        <begin position="64"/>
        <end position="83"/>
    </location>
</feature>
<organism evidence="3 4">
    <name type="scientific">Bombardia bombarda</name>
    <dbReference type="NCBI Taxonomy" id="252184"/>
    <lineage>
        <taxon>Eukaryota</taxon>
        <taxon>Fungi</taxon>
        <taxon>Dikarya</taxon>
        <taxon>Ascomycota</taxon>
        <taxon>Pezizomycotina</taxon>
        <taxon>Sordariomycetes</taxon>
        <taxon>Sordariomycetidae</taxon>
        <taxon>Sordariales</taxon>
        <taxon>Lasiosphaeriaceae</taxon>
        <taxon>Bombardia</taxon>
    </lineage>
</organism>
<dbReference type="Proteomes" id="UP001174934">
    <property type="component" value="Unassembled WGS sequence"/>
</dbReference>
<keyword evidence="4" id="KW-1185">Reference proteome</keyword>
<evidence type="ECO:0000313" key="4">
    <source>
        <dbReference type="Proteomes" id="UP001174934"/>
    </source>
</evidence>